<protein>
    <submittedName>
        <fullName evidence="2">Uncharacterized protein</fullName>
    </submittedName>
</protein>
<keyword evidence="1" id="KW-0732">Signal</keyword>
<evidence type="ECO:0000256" key="1">
    <source>
        <dbReference type="SAM" id="SignalP"/>
    </source>
</evidence>
<dbReference type="Proteomes" id="UP000436006">
    <property type="component" value="Unassembled WGS sequence"/>
</dbReference>
<organism evidence="2 3">
    <name type="scientific">Spirosoma arboris</name>
    <dbReference type="NCBI Taxonomy" id="2682092"/>
    <lineage>
        <taxon>Bacteria</taxon>
        <taxon>Pseudomonadati</taxon>
        <taxon>Bacteroidota</taxon>
        <taxon>Cytophagia</taxon>
        <taxon>Cytophagales</taxon>
        <taxon>Cytophagaceae</taxon>
        <taxon>Spirosoma</taxon>
    </lineage>
</organism>
<feature type="signal peptide" evidence="1">
    <location>
        <begin position="1"/>
        <end position="19"/>
    </location>
</feature>
<comment type="caution">
    <text evidence="2">The sequence shown here is derived from an EMBL/GenBank/DDBJ whole genome shotgun (WGS) entry which is preliminary data.</text>
</comment>
<proteinExistence type="predicted"/>
<reference evidence="2 3" key="1">
    <citation type="submission" date="2019-12" db="EMBL/GenBank/DDBJ databases">
        <title>Spirosoma sp. HMF4905 genome sequencing and assembly.</title>
        <authorList>
            <person name="Kang H."/>
            <person name="Cha I."/>
            <person name="Kim H."/>
            <person name="Joh K."/>
        </authorList>
    </citation>
    <scope>NUCLEOTIDE SEQUENCE [LARGE SCALE GENOMIC DNA]</scope>
    <source>
        <strain evidence="2 3">HMF4905</strain>
    </source>
</reference>
<feature type="chain" id="PRO_5029607610" evidence="1">
    <location>
        <begin position="20"/>
        <end position="115"/>
    </location>
</feature>
<name>A0A7K1S479_9BACT</name>
<sequence>MKALFVLCLSLFLVNASFGQVYVDGVAIDPVNTPFCQLICTNANGLSRARVQIDYGQHFVDIGLSRQKIAGADKQVITFNSSIDALNFMVRQGWELVTFALKGDSFIYLLRRKTI</sequence>
<accession>A0A7K1S479</accession>
<keyword evidence="3" id="KW-1185">Reference proteome</keyword>
<gene>
    <name evidence="2" type="ORF">GO755_01150</name>
</gene>
<evidence type="ECO:0000313" key="3">
    <source>
        <dbReference type="Proteomes" id="UP000436006"/>
    </source>
</evidence>
<dbReference type="RefSeq" id="WP_157582733.1">
    <property type="nucleotide sequence ID" value="NZ_WPIN01000001.1"/>
</dbReference>
<evidence type="ECO:0000313" key="2">
    <source>
        <dbReference type="EMBL" id="MVM28619.1"/>
    </source>
</evidence>
<dbReference type="AlphaFoldDB" id="A0A7K1S479"/>
<dbReference type="EMBL" id="WPIN01000001">
    <property type="protein sequence ID" value="MVM28619.1"/>
    <property type="molecule type" value="Genomic_DNA"/>
</dbReference>